<dbReference type="CDD" id="cd00038">
    <property type="entry name" value="CAP_ED"/>
    <property type="match status" value="2"/>
</dbReference>
<protein>
    <recommendedName>
        <fullName evidence="2">Cyclic nucleotide-binding domain-containing protein</fullName>
    </recommendedName>
</protein>
<dbReference type="Gene3D" id="2.60.120.10">
    <property type="entry name" value="Jelly Rolls"/>
    <property type="match status" value="2"/>
</dbReference>
<dbReference type="GO" id="GO:0034236">
    <property type="term" value="F:protein kinase A catalytic subunit binding"/>
    <property type="evidence" value="ECO:0007669"/>
    <property type="project" value="TreeGrafter"/>
</dbReference>
<dbReference type="PANTHER" id="PTHR11635">
    <property type="entry name" value="CAMP-DEPENDENT PROTEIN KINASE REGULATORY CHAIN"/>
    <property type="match status" value="1"/>
</dbReference>
<evidence type="ECO:0000313" key="3">
    <source>
        <dbReference type="EMBL" id="RHZ75674.1"/>
    </source>
</evidence>
<dbReference type="AlphaFoldDB" id="A0A397IRD0"/>
<reference evidence="3 4" key="1">
    <citation type="submission" date="2018-08" db="EMBL/GenBank/DDBJ databases">
        <title>Genome and evolution of the arbuscular mycorrhizal fungus Diversispora epigaea (formerly Glomus versiforme) and its bacterial endosymbionts.</title>
        <authorList>
            <person name="Sun X."/>
            <person name="Fei Z."/>
            <person name="Harrison M."/>
        </authorList>
    </citation>
    <scope>NUCLEOTIDE SEQUENCE [LARGE SCALE GENOMIC DNA]</scope>
    <source>
        <strain evidence="3 4">IT104</strain>
    </source>
</reference>
<name>A0A397IRD0_9GLOM</name>
<dbReference type="PROSITE" id="PS50042">
    <property type="entry name" value="CNMP_BINDING_3"/>
    <property type="match status" value="2"/>
</dbReference>
<dbReference type="GO" id="GO:0005829">
    <property type="term" value="C:cytosol"/>
    <property type="evidence" value="ECO:0007669"/>
    <property type="project" value="TreeGrafter"/>
</dbReference>
<sequence length="530" mass="60326">MQDSRAESYMEHHDLKNLFNELEGGLQRHQPNDPFEYIVGCVKTVQQIKRESKGPLLYSKLFEECTTQKHNAVVNDQYNEHTLDTLAEYPIGSNNNNNNNKKRQRPERPEEEAFMDYRIPPPPHYQLTFDQHVPHQDDHSHRRIIIPQNNLSSRFMRNHSSSVGRRGRRPSVSAESIKPSDDPNDRLIIPKSDEIKKRIEASTFQNLLFKNLDREIKQQVFDAMSEVSVQQNDVIIRQGDDGDYFYVIEHGLFEIFIDNKKEQLELGGGTSFGELALMYNVPRAATIRAKTNATLWRLDRVNFRKTLSNCAYHKRKTYETFLRSVSLFNLLTSPEVVKLADSLEPFNYVDGEFIITQGDPGEYFYILEQGQVSVSRIDENSIEQNYPNLQVGDYFGELALLNDQPRQATVVARGPVRVAALNRDAFVRVLGPLKEIFHRNALMYNVNNNENTLNNNYTYPSNYDPSYSPVPSGSLHGDINVSNHNSGDEGMVMDEECSSTSTTIKSPSLTPPAKPAKKSGYSGAGGVDVL</sequence>
<feature type="region of interest" description="Disordered" evidence="1">
    <location>
        <begin position="464"/>
        <end position="530"/>
    </location>
</feature>
<proteinExistence type="predicted"/>
<dbReference type="OrthoDB" id="417078at2759"/>
<dbReference type="Proteomes" id="UP000266861">
    <property type="component" value="Unassembled WGS sequence"/>
</dbReference>
<keyword evidence="4" id="KW-1185">Reference proteome</keyword>
<dbReference type="InterPro" id="IPR018488">
    <property type="entry name" value="cNMP-bd_CS"/>
</dbReference>
<evidence type="ECO:0000259" key="2">
    <source>
        <dbReference type="PROSITE" id="PS50042"/>
    </source>
</evidence>
<organism evidence="3 4">
    <name type="scientific">Diversispora epigaea</name>
    <dbReference type="NCBI Taxonomy" id="1348612"/>
    <lineage>
        <taxon>Eukaryota</taxon>
        <taxon>Fungi</taxon>
        <taxon>Fungi incertae sedis</taxon>
        <taxon>Mucoromycota</taxon>
        <taxon>Glomeromycotina</taxon>
        <taxon>Glomeromycetes</taxon>
        <taxon>Diversisporales</taxon>
        <taxon>Diversisporaceae</taxon>
        <taxon>Diversispora</taxon>
    </lineage>
</organism>
<evidence type="ECO:0000313" key="4">
    <source>
        <dbReference type="Proteomes" id="UP000266861"/>
    </source>
</evidence>
<dbReference type="STRING" id="1348612.A0A397IRD0"/>
<dbReference type="Pfam" id="PF00027">
    <property type="entry name" value="cNMP_binding"/>
    <property type="match status" value="2"/>
</dbReference>
<dbReference type="InterPro" id="IPR014710">
    <property type="entry name" value="RmlC-like_jellyroll"/>
</dbReference>
<dbReference type="GO" id="GO:0005952">
    <property type="term" value="C:cAMP-dependent protein kinase complex"/>
    <property type="evidence" value="ECO:0007669"/>
    <property type="project" value="InterPro"/>
</dbReference>
<feature type="domain" description="Cyclic nucleotide-binding" evidence="2">
    <location>
        <begin position="208"/>
        <end position="324"/>
    </location>
</feature>
<dbReference type="PRINTS" id="PR00103">
    <property type="entry name" value="CAMPKINASE"/>
</dbReference>
<feature type="region of interest" description="Disordered" evidence="1">
    <location>
        <begin position="149"/>
        <end position="188"/>
    </location>
</feature>
<dbReference type="GO" id="GO:0004862">
    <property type="term" value="F:cAMP-dependent protein kinase inhibitor activity"/>
    <property type="evidence" value="ECO:0007669"/>
    <property type="project" value="TreeGrafter"/>
</dbReference>
<dbReference type="PANTHER" id="PTHR11635:SF152">
    <property type="entry name" value="CAMP-DEPENDENT PROTEIN KINASE TYPE I REGULATORY SUBUNIT-RELATED"/>
    <property type="match status" value="1"/>
</dbReference>
<dbReference type="SMART" id="SM00100">
    <property type="entry name" value="cNMP"/>
    <property type="match status" value="2"/>
</dbReference>
<dbReference type="InterPro" id="IPR000595">
    <property type="entry name" value="cNMP-bd_dom"/>
</dbReference>
<gene>
    <name evidence="3" type="ORF">Glove_212g32</name>
</gene>
<feature type="domain" description="Cyclic nucleotide-binding" evidence="2">
    <location>
        <begin position="327"/>
        <end position="447"/>
    </location>
</feature>
<dbReference type="InterPro" id="IPR050503">
    <property type="entry name" value="cAMP-dep_PK_reg_su-like"/>
</dbReference>
<dbReference type="GO" id="GO:0030552">
    <property type="term" value="F:cAMP binding"/>
    <property type="evidence" value="ECO:0007669"/>
    <property type="project" value="TreeGrafter"/>
</dbReference>
<feature type="compositionally biased region" description="Polar residues" evidence="1">
    <location>
        <begin position="498"/>
        <end position="508"/>
    </location>
</feature>
<dbReference type="PROSITE" id="PS00888">
    <property type="entry name" value="CNMP_BINDING_1"/>
    <property type="match status" value="2"/>
</dbReference>
<feature type="compositionally biased region" description="Polar residues" evidence="1">
    <location>
        <begin position="149"/>
        <end position="159"/>
    </location>
</feature>
<feature type="region of interest" description="Disordered" evidence="1">
    <location>
        <begin position="88"/>
        <end position="110"/>
    </location>
</feature>
<dbReference type="EMBL" id="PQFF01000197">
    <property type="protein sequence ID" value="RHZ75674.1"/>
    <property type="molecule type" value="Genomic_DNA"/>
</dbReference>
<accession>A0A397IRD0</accession>
<dbReference type="InterPro" id="IPR018490">
    <property type="entry name" value="cNMP-bd_dom_sf"/>
</dbReference>
<comment type="caution">
    <text evidence="3">The sequence shown here is derived from an EMBL/GenBank/DDBJ whole genome shotgun (WGS) entry which is preliminary data.</text>
</comment>
<dbReference type="SUPFAM" id="SSF51206">
    <property type="entry name" value="cAMP-binding domain-like"/>
    <property type="match status" value="2"/>
</dbReference>
<evidence type="ECO:0000256" key="1">
    <source>
        <dbReference type="SAM" id="MobiDB-lite"/>
    </source>
</evidence>
<dbReference type="PROSITE" id="PS00889">
    <property type="entry name" value="CNMP_BINDING_2"/>
    <property type="match status" value="2"/>
</dbReference>